<organism evidence="2 3">
    <name type="scientific">Helicobacter bilis</name>
    <dbReference type="NCBI Taxonomy" id="37372"/>
    <lineage>
        <taxon>Bacteria</taxon>
        <taxon>Pseudomonadati</taxon>
        <taxon>Campylobacterota</taxon>
        <taxon>Epsilonproteobacteria</taxon>
        <taxon>Campylobacterales</taxon>
        <taxon>Helicobacteraceae</taxon>
        <taxon>Helicobacter</taxon>
    </lineage>
</organism>
<proteinExistence type="predicted"/>
<dbReference type="Gene3D" id="3.40.50.1820">
    <property type="entry name" value="alpha/beta hydrolase"/>
    <property type="match status" value="1"/>
</dbReference>
<evidence type="ECO:0000259" key="1">
    <source>
        <dbReference type="Pfam" id="PF01764"/>
    </source>
</evidence>
<dbReference type="InterPro" id="IPR002921">
    <property type="entry name" value="Fungal_lipase-type"/>
</dbReference>
<dbReference type="Proteomes" id="UP000029870">
    <property type="component" value="Unassembled WGS sequence"/>
</dbReference>
<dbReference type="RefSeq" id="WP_004083829.1">
    <property type="nucleotide sequence ID" value="NZ_JAERIZ010000042.1"/>
</dbReference>
<dbReference type="SUPFAM" id="SSF53474">
    <property type="entry name" value="alpha/beta-Hydrolases"/>
    <property type="match status" value="1"/>
</dbReference>
<name>A0A6D2C441_9HELI</name>
<dbReference type="EMBL" id="JRPH02000036">
    <property type="protein sequence ID" value="TLE03028.1"/>
    <property type="molecule type" value="Genomic_DNA"/>
</dbReference>
<dbReference type="InterPro" id="IPR029058">
    <property type="entry name" value="AB_hydrolase_fold"/>
</dbReference>
<gene>
    <name evidence="2" type="ORF">LS77_009585</name>
</gene>
<reference evidence="2 3" key="1">
    <citation type="journal article" date="2014" name="Genome Announc.">
        <title>Draft genome sequences of eight enterohepatic helicobacter species isolated from both laboratory and wild rodents.</title>
        <authorList>
            <person name="Sheh A."/>
            <person name="Shen Z."/>
            <person name="Fox J.G."/>
        </authorList>
    </citation>
    <scope>NUCLEOTIDE SEQUENCE [LARGE SCALE GENOMIC DNA]</scope>
    <source>
        <strain evidence="2 3">Missouri</strain>
    </source>
</reference>
<sequence length="507" mass="58242">MCDTLDIKCSHSIEYKLWEKIYIQSTQSEYKPYIAESLLKDSSLPTTSNFTPPIDSTTKLTITGHSLGGCLAQLFALSFATESHQDSIIKEVYTFNAPGAKNLKLYDIILSIPNNINESIQNYLLATYTKKLKDKAQELKINTHDLDTQINLTLKEIIYNTNNANTHFGISLSSRSGNPSVGLEYANITYEAIHYELSNAYQTLTYNYNNRNKESYKLSVSDRIFHIESQNKTNEKHHANESIKENATQHLGKDIEGNYFLLNLNFGGLDSHRITSMAKILYFYAYLYEVNESLIDTTSKEVKTEYELHKDEFLKEHNEIDTKEYRECKKALEYCNTIALAVHKILYKREAEKDLKEARENGYYEVKSPPNWLYAIIEQRVFEAQIKTKEAKFLLEKDTSNIIEAILYLQEKGVYIQILKEDVIKGLEAESLLAYLFAIQESSFFVSVDKELNPLIQDSHTATSLIGYITARTQIFCNPNRKADELLIKCYKNETLALYPRATQGMA</sequence>
<dbReference type="GeneID" id="60655530"/>
<comment type="caution">
    <text evidence="2">The sequence shown here is derived from an EMBL/GenBank/DDBJ whole genome shotgun (WGS) entry which is preliminary data.</text>
</comment>
<dbReference type="GO" id="GO:0006629">
    <property type="term" value="P:lipid metabolic process"/>
    <property type="evidence" value="ECO:0007669"/>
    <property type="project" value="InterPro"/>
</dbReference>
<dbReference type="Pfam" id="PF01764">
    <property type="entry name" value="Lipase_3"/>
    <property type="match status" value="1"/>
</dbReference>
<accession>A0A6D2C441</accession>
<dbReference type="AlphaFoldDB" id="A0A6D2C441"/>
<evidence type="ECO:0000313" key="3">
    <source>
        <dbReference type="Proteomes" id="UP000029870"/>
    </source>
</evidence>
<protein>
    <recommendedName>
        <fullName evidence="1">Fungal lipase-type domain-containing protein</fullName>
    </recommendedName>
</protein>
<feature type="domain" description="Fungal lipase-type" evidence="1">
    <location>
        <begin position="57"/>
        <end position="108"/>
    </location>
</feature>
<evidence type="ECO:0000313" key="2">
    <source>
        <dbReference type="EMBL" id="TLE03028.1"/>
    </source>
</evidence>